<dbReference type="CDD" id="cd08267">
    <property type="entry name" value="MDR1"/>
    <property type="match status" value="1"/>
</dbReference>
<name>A0A8J6NLK3_9CHLR</name>
<dbReference type="InterPro" id="IPR013154">
    <property type="entry name" value="ADH-like_N"/>
</dbReference>
<dbReference type="SUPFAM" id="SSF51735">
    <property type="entry name" value="NAD(P)-binding Rossmann-fold domains"/>
    <property type="match status" value="1"/>
</dbReference>
<dbReference type="InterPro" id="IPR011032">
    <property type="entry name" value="GroES-like_sf"/>
</dbReference>
<evidence type="ECO:0000313" key="2">
    <source>
        <dbReference type="EMBL" id="MBC8335251.1"/>
    </source>
</evidence>
<accession>A0A8J6NLK3</accession>
<comment type="caution">
    <text evidence="2">The sequence shown here is derived from an EMBL/GenBank/DDBJ whole genome shotgun (WGS) entry which is preliminary data.</text>
</comment>
<feature type="domain" description="Enoyl reductase (ER)" evidence="1">
    <location>
        <begin position="10"/>
        <end position="326"/>
    </location>
</feature>
<dbReference type="InterPro" id="IPR036291">
    <property type="entry name" value="NAD(P)-bd_dom_sf"/>
</dbReference>
<reference evidence="2 3" key="1">
    <citation type="submission" date="2020-08" db="EMBL/GenBank/DDBJ databases">
        <title>Bridging the membrane lipid divide: bacteria of the FCB group superphylum have the potential to synthesize archaeal ether lipids.</title>
        <authorList>
            <person name="Villanueva L."/>
            <person name="Von Meijenfeldt F.A.B."/>
            <person name="Westbye A.B."/>
            <person name="Yadav S."/>
            <person name="Hopmans E.C."/>
            <person name="Dutilh B.E."/>
            <person name="Sinninghe Damste J.S."/>
        </authorList>
    </citation>
    <scope>NUCLEOTIDE SEQUENCE [LARGE SCALE GENOMIC DNA]</scope>
    <source>
        <strain evidence="2">NIOZ-UU36</strain>
    </source>
</reference>
<dbReference type="Pfam" id="PF13602">
    <property type="entry name" value="ADH_zinc_N_2"/>
    <property type="match status" value="1"/>
</dbReference>
<proteinExistence type="predicted"/>
<evidence type="ECO:0000313" key="3">
    <source>
        <dbReference type="Proteomes" id="UP000614469"/>
    </source>
</evidence>
<dbReference type="Proteomes" id="UP000614469">
    <property type="component" value="Unassembled WGS sequence"/>
</dbReference>
<dbReference type="PANTHER" id="PTHR11695:SF648">
    <property type="entry name" value="ZINC-BINDING OXIDOREDUCTASE"/>
    <property type="match status" value="1"/>
</dbReference>
<dbReference type="InterPro" id="IPR020843">
    <property type="entry name" value="ER"/>
</dbReference>
<dbReference type="SUPFAM" id="SSF50129">
    <property type="entry name" value="GroES-like"/>
    <property type="match status" value="1"/>
</dbReference>
<sequence>MKAIVWTKYGPPDVLQLQDVEKPIPKNNEILIKIHATTVTAGDSELRRLKLPLMLSFPMRLYVGLTKPTRITILGQELAGEVEEVGKDVELFKKGDQVFGTTGFGFGAYAEYISLPGDPNDVQGTLAIKPSNMTYQEAAAVPTAGFEALHYLRLANIQRGQKVLVFGAGGSIGTFSVQLAKYYGAEVTGVDSTGKMEMLRSIGADYVIDYTQEDFTKNGQTYDVIIDVVGKRLFSRRLKSLKENGYYFLANAGLSHLILKIWISLTSSKKVIIAAASQKREDLIYLKELIESGKLKTVIDRSYPLEEIPEAHRYVETGQKKGNVVILIEHNN</sequence>
<dbReference type="SMART" id="SM00829">
    <property type="entry name" value="PKS_ER"/>
    <property type="match status" value="1"/>
</dbReference>
<evidence type="ECO:0000259" key="1">
    <source>
        <dbReference type="SMART" id="SM00829"/>
    </source>
</evidence>
<dbReference type="PANTHER" id="PTHR11695">
    <property type="entry name" value="ALCOHOL DEHYDROGENASE RELATED"/>
    <property type="match status" value="1"/>
</dbReference>
<protein>
    <submittedName>
        <fullName evidence="2">NAD(P)-dependent alcohol dehydrogenase</fullName>
    </submittedName>
</protein>
<dbReference type="Gene3D" id="3.90.180.10">
    <property type="entry name" value="Medium-chain alcohol dehydrogenases, catalytic domain"/>
    <property type="match status" value="1"/>
</dbReference>
<dbReference type="Gene3D" id="3.40.50.720">
    <property type="entry name" value="NAD(P)-binding Rossmann-like Domain"/>
    <property type="match status" value="1"/>
</dbReference>
<dbReference type="AlphaFoldDB" id="A0A8J6NLK3"/>
<organism evidence="2 3">
    <name type="scientific">Candidatus Desulfolinea nitratireducens</name>
    <dbReference type="NCBI Taxonomy" id="2841698"/>
    <lineage>
        <taxon>Bacteria</taxon>
        <taxon>Bacillati</taxon>
        <taxon>Chloroflexota</taxon>
        <taxon>Anaerolineae</taxon>
        <taxon>Anaerolineales</taxon>
        <taxon>Anaerolineales incertae sedis</taxon>
        <taxon>Candidatus Desulfolinea</taxon>
    </lineage>
</organism>
<dbReference type="InterPro" id="IPR050700">
    <property type="entry name" value="YIM1/Zinc_Alcohol_DH_Fams"/>
</dbReference>
<dbReference type="Pfam" id="PF08240">
    <property type="entry name" value="ADH_N"/>
    <property type="match status" value="1"/>
</dbReference>
<dbReference type="GO" id="GO:0016491">
    <property type="term" value="F:oxidoreductase activity"/>
    <property type="evidence" value="ECO:0007669"/>
    <property type="project" value="InterPro"/>
</dbReference>
<dbReference type="EMBL" id="JACNJN010000097">
    <property type="protein sequence ID" value="MBC8335251.1"/>
    <property type="molecule type" value="Genomic_DNA"/>
</dbReference>
<gene>
    <name evidence="2" type="ORF">H8E29_08305</name>
</gene>